<dbReference type="GO" id="GO:0005509">
    <property type="term" value="F:calcium ion binding"/>
    <property type="evidence" value="ECO:0007669"/>
    <property type="project" value="InterPro"/>
</dbReference>
<feature type="compositionally biased region" description="Basic and acidic residues" evidence="6">
    <location>
        <begin position="40"/>
        <end position="68"/>
    </location>
</feature>
<feature type="compositionally biased region" description="Pro residues" evidence="6">
    <location>
        <begin position="395"/>
        <end position="426"/>
    </location>
</feature>
<feature type="compositionally biased region" description="Polar residues" evidence="6">
    <location>
        <begin position="623"/>
        <end position="636"/>
    </location>
</feature>
<feature type="region of interest" description="Disordered" evidence="6">
    <location>
        <begin position="968"/>
        <end position="1155"/>
    </location>
</feature>
<accession>A0AAE1TN59</accession>
<keyword evidence="2" id="KW-0732">Signal</keyword>
<dbReference type="Proteomes" id="UP001292094">
    <property type="component" value="Unassembled WGS sequence"/>
</dbReference>
<feature type="region of interest" description="Disordered" evidence="6">
    <location>
        <begin position="375"/>
        <end position="486"/>
    </location>
</feature>
<dbReference type="PROSITE" id="PS50026">
    <property type="entry name" value="EGF_3"/>
    <property type="match status" value="1"/>
</dbReference>
<name>A0AAE1TN59_9EUCA</name>
<feature type="compositionally biased region" description="Basic and acidic residues" evidence="6">
    <location>
        <begin position="1061"/>
        <end position="1097"/>
    </location>
</feature>
<feature type="compositionally biased region" description="Basic residues" evidence="6">
    <location>
        <begin position="446"/>
        <end position="455"/>
    </location>
</feature>
<feature type="compositionally biased region" description="Polar residues" evidence="6">
    <location>
        <begin position="828"/>
        <end position="843"/>
    </location>
</feature>
<dbReference type="PROSITE" id="PS01186">
    <property type="entry name" value="EGF_2"/>
    <property type="match status" value="1"/>
</dbReference>
<dbReference type="InterPro" id="IPR018097">
    <property type="entry name" value="EGF_Ca-bd_CS"/>
</dbReference>
<feature type="compositionally biased region" description="Polar residues" evidence="6">
    <location>
        <begin position="804"/>
        <end position="819"/>
    </location>
</feature>
<keyword evidence="3" id="KW-0677">Repeat</keyword>
<evidence type="ECO:0000256" key="3">
    <source>
        <dbReference type="ARBA" id="ARBA00022737"/>
    </source>
</evidence>
<evidence type="ECO:0000259" key="7">
    <source>
        <dbReference type="PROSITE" id="PS50026"/>
    </source>
</evidence>
<evidence type="ECO:0000313" key="8">
    <source>
        <dbReference type="EMBL" id="KAK4289475.1"/>
    </source>
</evidence>
<feature type="domain" description="EGF-like" evidence="7">
    <location>
        <begin position="245"/>
        <end position="285"/>
    </location>
</feature>
<comment type="caution">
    <text evidence="8">The sequence shown here is derived from an EMBL/GenBank/DDBJ whole genome shotgun (WGS) entry which is preliminary data.</text>
</comment>
<organism evidence="8 9">
    <name type="scientific">Petrolisthes manimaculis</name>
    <dbReference type="NCBI Taxonomy" id="1843537"/>
    <lineage>
        <taxon>Eukaryota</taxon>
        <taxon>Metazoa</taxon>
        <taxon>Ecdysozoa</taxon>
        <taxon>Arthropoda</taxon>
        <taxon>Crustacea</taxon>
        <taxon>Multicrustacea</taxon>
        <taxon>Malacostraca</taxon>
        <taxon>Eumalacostraca</taxon>
        <taxon>Eucarida</taxon>
        <taxon>Decapoda</taxon>
        <taxon>Pleocyemata</taxon>
        <taxon>Anomura</taxon>
        <taxon>Galatheoidea</taxon>
        <taxon>Porcellanidae</taxon>
        <taxon>Petrolisthes</taxon>
    </lineage>
</organism>
<dbReference type="AlphaFoldDB" id="A0AAE1TN59"/>
<feature type="compositionally biased region" description="Basic and acidic residues" evidence="6">
    <location>
        <begin position="1014"/>
        <end position="1027"/>
    </location>
</feature>
<evidence type="ECO:0000256" key="2">
    <source>
        <dbReference type="ARBA" id="ARBA00022729"/>
    </source>
</evidence>
<comment type="caution">
    <text evidence="5">Lacks conserved residue(s) required for the propagation of feature annotation.</text>
</comment>
<proteinExistence type="predicted"/>
<evidence type="ECO:0000256" key="4">
    <source>
        <dbReference type="ARBA" id="ARBA00023157"/>
    </source>
</evidence>
<feature type="region of interest" description="Disordered" evidence="6">
    <location>
        <begin position="565"/>
        <end position="669"/>
    </location>
</feature>
<feature type="region of interest" description="Disordered" evidence="6">
    <location>
        <begin position="21"/>
        <end position="68"/>
    </location>
</feature>
<dbReference type="InterPro" id="IPR052235">
    <property type="entry name" value="Nephronectin_domain"/>
</dbReference>
<feature type="compositionally biased region" description="Gly residues" evidence="6">
    <location>
        <begin position="592"/>
        <end position="611"/>
    </location>
</feature>
<dbReference type="Gene3D" id="1.20.5.320">
    <property type="entry name" value="6-Phosphogluconate Dehydrogenase, domain 3"/>
    <property type="match status" value="1"/>
</dbReference>
<dbReference type="Gene3D" id="2.10.25.10">
    <property type="entry name" value="Laminin"/>
    <property type="match status" value="2"/>
</dbReference>
<evidence type="ECO:0000313" key="9">
    <source>
        <dbReference type="Proteomes" id="UP001292094"/>
    </source>
</evidence>
<feature type="compositionally biased region" description="Pro residues" evidence="6">
    <location>
        <begin position="791"/>
        <end position="803"/>
    </location>
</feature>
<feature type="compositionally biased region" description="Pro residues" evidence="6">
    <location>
        <begin position="376"/>
        <end position="385"/>
    </location>
</feature>
<dbReference type="PROSITE" id="PS01187">
    <property type="entry name" value="EGF_CA"/>
    <property type="match status" value="1"/>
</dbReference>
<feature type="compositionally biased region" description="Basic and acidic residues" evidence="6">
    <location>
        <begin position="898"/>
        <end position="926"/>
    </location>
</feature>
<dbReference type="EMBL" id="JAWZYT010005847">
    <property type="protein sequence ID" value="KAK4289475.1"/>
    <property type="molecule type" value="Genomic_DNA"/>
</dbReference>
<dbReference type="InterPro" id="IPR001881">
    <property type="entry name" value="EGF-like_Ca-bd_dom"/>
</dbReference>
<keyword evidence="1 5" id="KW-0245">EGF-like domain</keyword>
<feature type="region of interest" description="Disordered" evidence="6">
    <location>
        <begin position="286"/>
        <end position="348"/>
    </location>
</feature>
<feature type="compositionally biased region" description="Basic residues" evidence="6">
    <location>
        <begin position="24"/>
        <end position="39"/>
    </location>
</feature>
<evidence type="ECO:0000256" key="6">
    <source>
        <dbReference type="SAM" id="MobiDB-lite"/>
    </source>
</evidence>
<evidence type="ECO:0000256" key="5">
    <source>
        <dbReference type="PROSITE-ProRule" id="PRU00076"/>
    </source>
</evidence>
<protein>
    <recommendedName>
        <fullName evidence="7">EGF-like domain-containing protein</fullName>
    </recommendedName>
</protein>
<feature type="compositionally biased region" description="Basic and acidic residues" evidence="6">
    <location>
        <begin position="107"/>
        <end position="124"/>
    </location>
</feature>
<feature type="compositionally biased region" description="Polar residues" evidence="6">
    <location>
        <begin position="978"/>
        <end position="998"/>
    </location>
</feature>
<feature type="compositionally biased region" description="Low complexity" evidence="6">
    <location>
        <begin position="300"/>
        <end position="309"/>
    </location>
</feature>
<dbReference type="InterPro" id="IPR000152">
    <property type="entry name" value="EGF-type_Asp/Asn_hydroxyl_site"/>
</dbReference>
<dbReference type="Pfam" id="PF14670">
    <property type="entry name" value="FXa_inhibition"/>
    <property type="match status" value="1"/>
</dbReference>
<feature type="compositionally biased region" description="Basic and acidic residues" evidence="6">
    <location>
        <begin position="1108"/>
        <end position="1155"/>
    </location>
</feature>
<dbReference type="SMART" id="SM00181">
    <property type="entry name" value="EGF"/>
    <property type="match status" value="2"/>
</dbReference>
<feature type="region of interest" description="Disordered" evidence="6">
    <location>
        <begin position="107"/>
        <end position="133"/>
    </location>
</feature>
<feature type="compositionally biased region" description="Gly residues" evidence="6">
    <location>
        <begin position="1051"/>
        <end position="1060"/>
    </location>
</feature>
<reference evidence="8" key="1">
    <citation type="submission" date="2023-11" db="EMBL/GenBank/DDBJ databases">
        <title>Genome assemblies of two species of porcelain crab, Petrolisthes cinctipes and Petrolisthes manimaculis (Anomura: Porcellanidae).</title>
        <authorList>
            <person name="Angst P."/>
        </authorList>
    </citation>
    <scope>NUCLEOTIDE SEQUENCE</scope>
    <source>
        <strain evidence="8">PB745_02</strain>
        <tissue evidence="8">Gill</tissue>
    </source>
</reference>
<dbReference type="PANTHER" id="PTHR24050:SF28">
    <property type="entry name" value="UROMODULIN-LIKE"/>
    <property type="match status" value="1"/>
</dbReference>
<keyword evidence="9" id="KW-1185">Reference proteome</keyword>
<evidence type="ECO:0000256" key="1">
    <source>
        <dbReference type="ARBA" id="ARBA00022536"/>
    </source>
</evidence>
<dbReference type="SUPFAM" id="SSF57196">
    <property type="entry name" value="EGF/Laminin"/>
    <property type="match status" value="2"/>
</dbReference>
<dbReference type="InterPro" id="IPR000742">
    <property type="entry name" value="EGF"/>
</dbReference>
<gene>
    <name evidence="8" type="ORF">Pmani_037557</name>
</gene>
<keyword evidence="4" id="KW-1015">Disulfide bond</keyword>
<sequence>MGVCWCPSLHATSVLLTRDSSPRLHQHHHHHHHATRRHRAEGGEERGYHYRGRGEGGEEGVGREYEGRGSVRREYEGREGVGREYEGREGVGREYEGREGVGREYEGREGVGREYEGRIDDVEPKWTNQSSSNDLDFSNSGGFFLDDFEAVTRSDTLECPSANVITTRYKCQVRSEWVDCFRRHCCQGYNFVAGRCLPDSVDPCTQNFCEQKCSVYFGRVICTCYSGYRFSPENHKRGVQPVCLDIDECGDQRGGCEHHCLNQPGTFTCSCREGYRLRGDNSTCELESEGGNVATPGQWSNATSSSSSDSHPHQESSEGPAHLVESSPERARRRPCSASCHTVGQMASKIRSLEEKVVALSTAVRLYSFAAGLPGPEGPPGPPGTMGPRGFPGPAGSPGPPGPKGPKWTEPPPPAPTTPRPRPPADQPFSPDDFPLDSWTVVQSSGRRKFCRCRRGPMGSPGATGKSGPRGLPGETGRQGERGDPGSFDFLNLIVADLRHDIKKLQEKVFTRDDMPEPYDLAAAVARGEVAEVRWKGQYHTQLQERLTEEVDNRIFGAARRFHPHLLQRTEGEGEAGEQVGGRVGGGEERGGGAGGGYGDHSDRGGGGGVDGSESRYGHGSETGRTGESTDQSSRQHAVGTRHETPRPIPPPRTYPGRSSHDPQTTTERYIVPVTVQSEEDTDVDQLSDVYYDVPFDPNDPMFVDYLSNYEYSPAPEATYLSEYGMVETVPSSIGETTSVTPTRTHSHIPEAITAVSPFSQDQLLRIHRTREEDYSRGHVAERRAAFSSTPPIPPLPPPPPSHQTPNVAHTSSFTLHSSADSEELLESQRTGQTNPLSTWTSETDGRVWLTGDRERTNNARSPTIEGNIASHNTAHSDVTRTPVDNEHNPSAAIPYSRHLDPHDSERRDQYAQQRHSSEITKRLTTDDEDSLSQTNSTERNKSRVKETEKLIGILDDILREMEVTSSFSRLPRHHPHNTSSLVVNSSQASTSRTSVGDSLTRDKVQGRPYTNTDYHEGREGQMERSGGRMGTVTYNSPVEDDLRWESAREQGGGGGGGVGGEERQSGDEREGEQGRERGGGVGGEERQSGDEREGEQGRGGGGGGGEDETRGRQGAEQQGRTHEGLHEGQVRKHEGGEEGSQHQWSDNRRPTTRE</sequence>
<dbReference type="PROSITE" id="PS00010">
    <property type="entry name" value="ASX_HYDROXYL"/>
    <property type="match status" value="1"/>
</dbReference>
<dbReference type="CDD" id="cd00054">
    <property type="entry name" value="EGF_CA"/>
    <property type="match status" value="1"/>
</dbReference>
<feature type="region of interest" description="Disordered" evidence="6">
    <location>
        <begin position="784"/>
        <end position="946"/>
    </location>
</feature>
<dbReference type="PANTHER" id="PTHR24050">
    <property type="entry name" value="PA14 DOMAIN-CONTAINING PROTEIN"/>
    <property type="match status" value="1"/>
</dbReference>
<dbReference type="SMART" id="SM00179">
    <property type="entry name" value="EGF_CA"/>
    <property type="match status" value="1"/>
</dbReference>